<keyword evidence="6" id="KW-0378">Hydrolase</keyword>
<dbReference type="GO" id="GO:0004308">
    <property type="term" value="F:exo-alpha-sialidase activity"/>
    <property type="evidence" value="ECO:0007669"/>
    <property type="project" value="UniProtKB-EC"/>
</dbReference>
<feature type="non-terminal residue" evidence="10">
    <location>
        <position position="1279"/>
    </location>
</feature>
<keyword evidence="5" id="KW-0677">Repeat</keyword>
<dbReference type="GO" id="GO:0009313">
    <property type="term" value="P:oligosaccharide catabolic process"/>
    <property type="evidence" value="ECO:0007669"/>
    <property type="project" value="TreeGrafter"/>
</dbReference>
<comment type="similarity">
    <text evidence="2">Belongs to the glycosyl hydrolase 33 family.</text>
</comment>
<reference evidence="10 11" key="1">
    <citation type="submission" date="2012-05" db="EMBL/GenBank/DDBJ databases">
        <authorList>
            <person name="Weinstock G."/>
            <person name="Sodergren E."/>
            <person name="Lobos E.A."/>
            <person name="Fulton L."/>
            <person name="Fulton R."/>
            <person name="Courtney L."/>
            <person name="Fronick C."/>
            <person name="O'Laughlin M."/>
            <person name="Godfrey J."/>
            <person name="Wilson R.M."/>
            <person name="Miner T."/>
            <person name="Farmer C."/>
            <person name="Delehaunty K."/>
            <person name="Cordes M."/>
            <person name="Minx P."/>
            <person name="Tomlinson C."/>
            <person name="Chen J."/>
            <person name="Wollam A."/>
            <person name="Pepin K.H."/>
            <person name="Bhonagiri V."/>
            <person name="Zhang X."/>
            <person name="Suruliraj S."/>
            <person name="Warren W."/>
            <person name="Mitreva M."/>
            <person name="Mardis E.R."/>
            <person name="Wilson R.K."/>
        </authorList>
    </citation>
    <scope>NUCLEOTIDE SEQUENCE [LARGE SCALE GENOMIC DNA]</scope>
    <source>
        <strain evidence="10 11">DSM 1785</strain>
    </source>
</reference>
<dbReference type="InterPro" id="IPR008979">
    <property type="entry name" value="Galactose-bd-like_sf"/>
</dbReference>
<dbReference type="InterPro" id="IPR036278">
    <property type="entry name" value="Sialidase_sf"/>
</dbReference>
<dbReference type="Proteomes" id="UP000010420">
    <property type="component" value="Unassembled WGS sequence"/>
</dbReference>
<dbReference type="STRING" id="545697.HMPREF0216_02736"/>
<comment type="caution">
    <text evidence="10">The sequence shown here is derived from an EMBL/GenBank/DDBJ whole genome shotgun (WGS) entry which is preliminary data.</text>
</comment>
<dbReference type="HOGENOM" id="CLU_273833_0_0_9"/>
<dbReference type="EC" id="3.2.1.18" evidence="3"/>
<dbReference type="CDD" id="cd15482">
    <property type="entry name" value="Sialidase_non-viral"/>
    <property type="match status" value="1"/>
</dbReference>
<dbReference type="OrthoDB" id="7294637at2"/>
<dbReference type="AlphaFoldDB" id="L1Q888"/>
<feature type="chain" id="PRO_5038353124" description="exo-alpha-sialidase" evidence="8">
    <location>
        <begin position="18"/>
        <end position="1279"/>
    </location>
</feature>
<dbReference type="Pfam" id="PF00754">
    <property type="entry name" value="F5_F8_type_C"/>
    <property type="match status" value="1"/>
</dbReference>
<evidence type="ECO:0000256" key="7">
    <source>
        <dbReference type="ARBA" id="ARBA00023295"/>
    </source>
</evidence>
<evidence type="ECO:0000256" key="4">
    <source>
        <dbReference type="ARBA" id="ARBA00022729"/>
    </source>
</evidence>
<evidence type="ECO:0000256" key="3">
    <source>
        <dbReference type="ARBA" id="ARBA00012733"/>
    </source>
</evidence>
<dbReference type="PANTHER" id="PTHR10628">
    <property type="entry name" value="SIALIDASE"/>
    <property type="match status" value="1"/>
</dbReference>
<comment type="catalytic activity">
    <reaction evidence="1">
        <text>Hydrolysis of alpha-(2-&gt;3)-, alpha-(2-&gt;6)-, alpha-(2-&gt;8)- glycosidic linkages of terminal sialic acid residues in oligosaccharides, glycoproteins, glycolipids, colominic acid and synthetic substrates.</text>
        <dbReference type="EC" id="3.2.1.18"/>
    </reaction>
</comment>
<dbReference type="Pfam" id="PF13088">
    <property type="entry name" value="BNR_2"/>
    <property type="match status" value="1"/>
</dbReference>
<dbReference type="eggNOG" id="COG4409">
    <property type="taxonomic scope" value="Bacteria"/>
</dbReference>
<evidence type="ECO:0000256" key="2">
    <source>
        <dbReference type="ARBA" id="ARBA00009348"/>
    </source>
</evidence>
<dbReference type="InterPro" id="IPR011040">
    <property type="entry name" value="Sialidase"/>
</dbReference>
<dbReference type="eggNOG" id="COG3250">
    <property type="taxonomic scope" value="Bacteria"/>
</dbReference>
<protein>
    <recommendedName>
        <fullName evidence="3">exo-alpha-sialidase</fullName>
        <ecNumber evidence="3">3.2.1.18</ecNumber>
    </recommendedName>
</protein>
<dbReference type="InterPro" id="IPR026856">
    <property type="entry name" value="Sialidase_fam"/>
</dbReference>
<keyword evidence="11" id="KW-1185">Reference proteome</keyword>
<feature type="domain" description="F5/8 type C" evidence="9">
    <location>
        <begin position="34"/>
        <end position="180"/>
    </location>
</feature>
<dbReference type="Gene3D" id="2.40.220.10">
    <property type="entry name" value="Intramolecular Trans-sialidase, Domain 3"/>
    <property type="match status" value="1"/>
</dbReference>
<proteinExistence type="inferred from homology"/>
<dbReference type="PANTHER" id="PTHR10628:SF30">
    <property type="entry name" value="EXO-ALPHA-SIALIDASE"/>
    <property type="match status" value="1"/>
</dbReference>
<gene>
    <name evidence="10" type="ORF">HMPREF0216_02736</name>
</gene>
<dbReference type="InterPro" id="IPR000421">
    <property type="entry name" value="FA58C"/>
</dbReference>
<name>L1Q888_9CLOT</name>
<evidence type="ECO:0000313" key="10">
    <source>
        <dbReference type="EMBL" id="EKY24189.1"/>
    </source>
</evidence>
<dbReference type="PROSITE" id="PS50022">
    <property type="entry name" value="FA58C_3"/>
    <property type="match status" value="1"/>
</dbReference>
<dbReference type="InterPro" id="IPR023364">
    <property type="entry name" value="Trans_sialidase_dom3"/>
</dbReference>
<feature type="signal peptide" evidence="8">
    <location>
        <begin position="1"/>
        <end position="17"/>
    </location>
</feature>
<dbReference type="InterPro" id="IPR013320">
    <property type="entry name" value="ConA-like_dom_sf"/>
</dbReference>
<dbReference type="InterPro" id="IPR004124">
    <property type="entry name" value="Glyco_hydro_33_N"/>
</dbReference>
<evidence type="ECO:0000256" key="1">
    <source>
        <dbReference type="ARBA" id="ARBA00000427"/>
    </source>
</evidence>
<dbReference type="Pfam" id="PF02973">
    <property type="entry name" value="Sialidase"/>
    <property type="match status" value="2"/>
</dbReference>
<evidence type="ECO:0000256" key="8">
    <source>
        <dbReference type="SAM" id="SignalP"/>
    </source>
</evidence>
<accession>L1Q888</accession>
<dbReference type="SUPFAM" id="SSF49785">
    <property type="entry name" value="Galactose-binding domain-like"/>
    <property type="match status" value="1"/>
</dbReference>
<dbReference type="GO" id="GO:0016020">
    <property type="term" value="C:membrane"/>
    <property type="evidence" value="ECO:0007669"/>
    <property type="project" value="TreeGrafter"/>
</dbReference>
<dbReference type="GO" id="GO:0006689">
    <property type="term" value="P:ganglioside catabolic process"/>
    <property type="evidence" value="ECO:0007669"/>
    <property type="project" value="TreeGrafter"/>
</dbReference>
<organism evidence="10 11">
    <name type="scientific">Clostridium celatum DSM 1785</name>
    <dbReference type="NCBI Taxonomy" id="545697"/>
    <lineage>
        <taxon>Bacteria</taxon>
        <taxon>Bacillati</taxon>
        <taxon>Bacillota</taxon>
        <taxon>Clostridia</taxon>
        <taxon>Eubacteriales</taxon>
        <taxon>Clostridiaceae</taxon>
        <taxon>Clostridium</taxon>
    </lineage>
</organism>
<sequence>MMNRRKIVALIMASAMAFNTISSISNVNVLAYESQIHKNLIIEEEIPQSQMTAVATSSQSGEDGSKAIDGDISTMWHTPWYETIEFPQSLTIDLGGVNNVSSLKVSPRVSGSNGMINNYEVYAINGDEETLVSEGVWATSNSDPKYVTFNEPINAEKIKIVALGGVGGFASIAEVNIYRVKEDINKIARYENKKITNNQGIDISSDIEALKGLEEGTIVARFDTTKGDIQSLISVGNNNVANGHFHLYVADNTVGFEVRNQSGNVATGKASAVLNNGINTVALKVTSGVGYKIFINGKLAGEVTTSNATLSAGVVDVNNAYIGKTDRASGNEYPFSGSIDFIDVYGDVLPDKYLLDVTGQTVLPSEDEILPEGYKSEVVDLFKPGDLGSPNFRIPALFTTKEGTVIASIDVRNNGGADAPWNDIDSGVKRKTVNGEWEEAQKVIDFPSNASVIDTALTQDEETGRIFLLVTTFPQNYGFWQAQAGSGYTEIDGEKYRSLYDSSGNLYTIREDGNVYDNEGNITDYNVNIHSMELTKGGVSAGNVMTANCELKVHGTSYLSLIYSDDDGKTWSEPIDINADVKADWMKFLGTGPGAGIQMKNGEHAGRIVFPVYYTNEIGGKQSSAVIYSDDHGATWEIGESPNDGRDLGNGSFGNSQTMTDGLELTECQVVEMPNGQLKLFMRNTGSYVRIATSFDGGATWDADVYEDRNLPEPYCQLSVINYSKQIDGKDAIVFANPAGSGRSNGTVRFGLISENGTHENGQTKYEFEWKYNKLVKAGTYAYSCLTELANGDIGLFYEGTGNQEMSYMEMSSEYIKFDYEASLEELVNPGKIESIELLDGNGSYDAGDEINVKLTFDQAVSLVGNKNLTLKLGENEVILNPVSENNAREFTFEGVLPTTLEEGTFNLVLKANEDTEILNTIGKNITLSSDIDLSNNGGQIVIGGGSIENPDETIKPLVGYSNIRISNNSAYDISSDLNSFKDLTEGTIIARFDNTNKTGVQSIIGIGNDTDRNSHFHLYTFGDKVGFELRNQTQEGATESGTTNIARPSANVTLNEGINTIAFKVTNGEGYKIFVNGVLVLNVEDTNARFLDAIEDANKAYIGKTPRHSSATNMYSFNGDVDFVEIYGTTLEDEVLLNKTAETTLVSDLETAISSVEIIDEKEEYVAGDRISFNLKFNQAVSLVGETNLTLMIGDVEVPITIVKGDTASNFVFEATLPEEVSSGNQELVLKANENTTILNTAGNNITVSTNVELNKSINIDGAETPELEQAGINMTVA</sequence>
<dbReference type="Gene3D" id="2.120.10.10">
    <property type="match status" value="1"/>
</dbReference>
<dbReference type="SUPFAM" id="SSF50939">
    <property type="entry name" value="Sialidases"/>
    <property type="match status" value="1"/>
</dbReference>
<dbReference type="EMBL" id="AMEZ01000089">
    <property type="protein sequence ID" value="EKY24189.1"/>
    <property type="molecule type" value="Genomic_DNA"/>
</dbReference>
<keyword evidence="4 8" id="KW-0732">Signal</keyword>
<evidence type="ECO:0000256" key="5">
    <source>
        <dbReference type="ARBA" id="ARBA00022737"/>
    </source>
</evidence>
<evidence type="ECO:0000256" key="6">
    <source>
        <dbReference type="ARBA" id="ARBA00022801"/>
    </source>
</evidence>
<keyword evidence="7" id="KW-0326">Glycosidase</keyword>
<evidence type="ECO:0000259" key="9">
    <source>
        <dbReference type="PROSITE" id="PS50022"/>
    </source>
</evidence>
<dbReference type="Gene3D" id="2.60.120.260">
    <property type="entry name" value="Galactose-binding domain-like"/>
    <property type="match status" value="1"/>
</dbReference>
<evidence type="ECO:0000313" key="11">
    <source>
        <dbReference type="Proteomes" id="UP000010420"/>
    </source>
</evidence>
<dbReference type="GO" id="GO:0005737">
    <property type="term" value="C:cytoplasm"/>
    <property type="evidence" value="ECO:0007669"/>
    <property type="project" value="TreeGrafter"/>
</dbReference>
<dbReference type="SUPFAM" id="SSF49899">
    <property type="entry name" value="Concanavalin A-like lectins/glucanases"/>
    <property type="match status" value="2"/>
</dbReference>
<dbReference type="Gene3D" id="2.60.120.200">
    <property type="match status" value="2"/>
</dbReference>